<gene>
    <name evidence="1" type="ORF">DPMN_191798</name>
</gene>
<dbReference type="EMBL" id="JAIWYP010000082">
    <property type="protein sequence ID" value="KAH3690051.1"/>
    <property type="molecule type" value="Genomic_DNA"/>
</dbReference>
<reference evidence="1" key="2">
    <citation type="submission" date="2020-11" db="EMBL/GenBank/DDBJ databases">
        <authorList>
            <person name="McCartney M.A."/>
            <person name="Auch B."/>
            <person name="Kono T."/>
            <person name="Mallez S."/>
            <person name="Becker A."/>
            <person name="Gohl D.M."/>
            <person name="Silverstein K.A.T."/>
            <person name="Koren S."/>
            <person name="Bechman K.B."/>
            <person name="Herman A."/>
            <person name="Abrahante J.E."/>
            <person name="Garbe J."/>
        </authorList>
    </citation>
    <scope>NUCLEOTIDE SEQUENCE</scope>
    <source>
        <strain evidence="1">Duluth1</strain>
        <tissue evidence="1">Whole animal</tissue>
    </source>
</reference>
<dbReference type="AlphaFoldDB" id="A0A9D3XZA1"/>
<protein>
    <submittedName>
        <fullName evidence="1">Uncharacterized protein</fullName>
    </submittedName>
</protein>
<keyword evidence="2" id="KW-1185">Reference proteome</keyword>
<evidence type="ECO:0000313" key="1">
    <source>
        <dbReference type="EMBL" id="KAH3690051.1"/>
    </source>
</evidence>
<dbReference type="Proteomes" id="UP000828390">
    <property type="component" value="Unassembled WGS sequence"/>
</dbReference>
<organism evidence="1 2">
    <name type="scientific">Dreissena polymorpha</name>
    <name type="common">Zebra mussel</name>
    <name type="synonym">Mytilus polymorpha</name>
    <dbReference type="NCBI Taxonomy" id="45954"/>
    <lineage>
        <taxon>Eukaryota</taxon>
        <taxon>Metazoa</taxon>
        <taxon>Spiralia</taxon>
        <taxon>Lophotrochozoa</taxon>
        <taxon>Mollusca</taxon>
        <taxon>Bivalvia</taxon>
        <taxon>Autobranchia</taxon>
        <taxon>Heteroconchia</taxon>
        <taxon>Euheterodonta</taxon>
        <taxon>Imparidentia</taxon>
        <taxon>Neoheterodontei</taxon>
        <taxon>Myida</taxon>
        <taxon>Dreissenoidea</taxon>
        <taxon>Dreissenidae</taxon>
        <taxon>Dreissena</taxon>
    </lineage>
</organism>
<comment type="caution">
    <text evidence="1">The sequence shown here is derived from an EMBL/GenBank/DDBJ whole genome shotgun (WGS) entry which is preliminary data.</text>
</comment>
<accession>A0A9D3XZA1</accession>
<name>A0A9D3XZA1_DREPO</name>
<proteinExistence type="predicted"/>
<sequence>MDMDLILERLGVEEGVIRRFRQEKITPDIISLMSLYDFNCLGVNDKTTIMKLRVECVCYRSNPWAHNNDSTRCRNIRFEISSIMIETLFEAGYSVKDTSIALGVSESTLFRKMGHFGLSKLAFTEIDEEELNIVVATTITEFPRCGEEMLRKVLLQKGIKVP</sequence>
<evidence type="ECO:0000313" key="2">
    <source>
        <dbReference type="Proteomes" id="UP000828390"/>
    </source>
</evidence>
<reference evidence="1" key="1">
    <citation type="journal article" date="2019" name="bioRxiv">
        <title>The Genome of the Zebra Mussel, Dreissena polymorpha: A Resource for Invasive Species Research.</title>
        <authorList>
            <person name="McCartney M.A."/>
            <person name="Auch B."/>
            <person name="Kono T."/>
            <person name="Mallez S."/>
            <person name="Zhang Y."/>
            <person name="Obille A."/>
            <person name="Becker A."/>
            <person name="Abrahante J.E."/>
            <person name="Garbe J."/>
            <person name="Badalamenti J.P."/>
            <person name="Herman A."/>
            <person name="Mangelson H."/>
            <person name="Liachko I."/>
            <person name="Sullivan S."/>
            <person name="Sone E.D."/>
            <person name="Koren S."/>
            <person name="Silverstein K.A.T."/>
            <person name="Beckman K.B."/>
            <person name="Gohl D.M."/>
        </authorList>
    </citation>
    <scope>NUCLEOTIDE SEQUENCE</scope>
    <source>
        <strain evidence="1">Duluth1</strain>
        <tissue evidence="1">Whole animal</tissue>
    </source>
</reference>